<evidence type="ECO:0008006" key="4">
    <source>
        <dbReference type="Google" id="ProtNLM"/>
    </source>
</evidence>
<name>A0ABV1QFP5_STRMI</name>
<evidence type="ECO:0000313" key="2">
    <source>
        <dbReference type="EMBL" id="MER0429955.1"/>
    </source>
</evidence>
<proteinExistence type="predicted"/>
<dbReference type="Proteomes" id="UP001456562">
    <property type="component" value="Unassembled WGS sequence"/>
</dbReference>
<gene>
    <name evidence="2" type="ORF">ABR748_38190</name>
</gene>
<protein>
    <recommendedName>
        <fullName evidence="4">LPXTG-motif cell wall anchor domain-containing protein</fullName>
    </recommendedName>
</protein>
<organism evidence="2 3">
    <name type="scientific">Streptomyces microflavus</name>
    <name type="common">Streptomyces lipmanii</name>
    <dbReference type="NCBI Taxonomy" id="1919"/>
    <lineage>
        <taxon>Bacteria</taxon>
        <taxon>Bacillati</taxon>
        <taxon>Actinomycetota</taxon>
        <taxon>Actinomycetes</taxon>
        <taxon>Kitasatosporales</taxon>
        <taxon>Streptomycetaceae</taxon>
        <taxon>Streptomyces</taxon>
    </lineage>
</organism>
<keyword evidence="3" id="KW-1185">Reference proteome</keyword>
<evidence type="ECO:0000313" key="3">
    <source>
        <dbReference type="Proteomes" id="UP001456562"/>
    </source>
</evidence>
<sequence>MHPVFGRTGRRSAVTVLAAVVLWGPTGQDTAVADSRHPVIETLPEQEVRAAVAAARTPVAVNLARSNLGIPAGEAATLRVGERGTVVHHLDPAFAGRGGRLPLAVPGYVAVTAHADDGRAVTLQIARVTPAGGGAPRWAAVAAAQDATEADLARRLEADEVLYENQGPRGREWYALDDRALRPLSGGRGQSDSPGPLTIANYTKALRERAVPAGPPPAPAVADRSHGSGDRTWFLVGVGILAAACGSAALRYRRGRTDRHHG</sequence>
<keyword evidence="1" id="KW-1133">Transmembrane helix</keyword>
<reference evidence="2 3" key="1">
    <citation type="submission" date="2024-01" db="EMBL/GenBank/DDBJ databases">
        <title>Metagenomic exploration of the rhizosphere soil microbial community and their significance in facilitating the development of wild simulated ginseng.</title>
        <authorList>
            <person name="Huang J."/>
        </authorList>
    </citation>
    <scope>NUCLEOTIDE SEQUENCE [LARGE SCALE GENOMIC DNA]</scope>
    <source>
        <strain evidence="2 3">WY141</strain>
    </source>
</reference>
<dbReference type="EMBL" id="JBEJUE010000083">
    <property type="protein sequence ID" value="MER0429955.1"/>
    <property type="molecule type" value="Genomic_DNA"/>
</dbReference>
<dbReference type="RefSeq" id="WP_203679434.1">
    <property type="nucleotide sequence ID" value="NZ_CP108360.1"/>
</dbReference>
<evidence type="ECO:0000256" key="1">
    <source>
        <dbReference type="SAM" id="Phobius"/>
    </source>
</evidence>
<comment type="caution">
    <text evidence="2">The sequence shown here is derived from an EMBL/GenBank/DDBJ whole genome shotgun (WGS) entry which is preliminary data.</text>
</comment>
<keyword evidence="1" id="KW-0812">Transmembrane</keyword>
<keyword evidence="1" id="KW-0472">Membrane</keyword>
<feature type="transmembrane region" description="Helical" evidence="1">
    <location>
        <begin position="233"/>
        <end position="252"/>
    </location>
</feature>
<accession>A0ABV1QFP5</accession>